<dbReference type="AlphaFoldDB" id="A0A809S6G1"/>
<name>A0A809S6G1_9BACT</name>
<reference evidence="1" key="1">
    <citation type="journal article" name="DNA Res.">
        <title>The physiological potential of anammox bacteria as revealed by their core genome structure.</title>
        <authorList>
            <person name="Okubo T."/>
            <person name="Toyoda A."/>
            <person name="Fukuhara K."/>
            <person name="Uchiyama I."/>
            <person name="Harigaya Y."/>
            <person name="Kuroiwa M."/>
            <person name="Suzuki T."/>
            <person name="Murakami Y."/>
            <person name="Suwa Y."/>
            <person name="Takami H."/>
        </authorList>
    </citation>
    <scope>NUCLEOTIDE SEQUENCE</scope>
    <source>
        <strain evidence="1">317325-2</strain>
    </source>
</reference>
<proteinExistence type="predicted"/>
<dbReference type="EMBL" id="AP021858">
    <property type="protein sequence ID" value="BBO24686.1"/>
    <property type="molecule type" value="Genomic_DNA"/>
</dbReference>
<organism evidence="1 2">
    <name type="scientific">Candidatus Nitrosymbiomonas proteolyticus</name>
    <dbReference type="NCBI Taxonomy" id="2608984"/>
    <lineage>
        <taxon>Bacteria</taxon>
        <taxon>Bacillati</taxon>
        <taxon>Armatimonadota</taxon>
        <taxon>Armatimonadota incertae sedis</taxon>
        <taxon>Candidatus Nitrosymbiomonas</taxon>
    </lineage>
</organism>
<dbReference type="Proteomes" id="UP000662873">
    <property type="component" value="Chromosome"/>
</dbReference>
<accession>A0A809S6G1</accession>
<evidence type="ECO:0000313" key="1">
    <source>
        <dbReference type="EMBL" id="BBO24686.1"/>
    </source>
</evidence>
<sequence length="158" mass="17122">MNRIQVLGLSLIGLLVLNVLAWGSYVANETARSPVEGAGCSKLGGRPASAEQMALALQAEQFRPLGPTVAPCTGCTLIQSATQMFCKIRPPNVECFLGPGFDNFNWERNHRIYQCPNNKRGVCCGNWTQHGCCNNSEDEPPCTDETADFNCIEAPSCP</sequence>
<evidence type="ECO:0000313" key="2">
    <source>
        <dbReference type="Proteomes" id="UP000662873"/>
    </source>
</evidence>
<protein>
    <submittedName>
        <fullName evidence="1">Uncharacterized protein</fullName>
    </submittedName>
</protein>
<gene>
    <name evidence="1" type="ORF">NPRO_22810</name>
</gene>
<dbReference type="KEGG" id="npy:NPRO_22810"/>